<reference evidence="2" key="1">
    <citation type="submission" date="2020-02" db="EMBL/GenBank/DDBJ databases">
        <authorList>
            <person name="Meier V. D."/>
        </authorList>
    </citation>
    <scope>NUCLEOTIDE SEQUENCE</scope>
    <source>
        <strain evidence="2">AVDCRST_MAG68</strain>
    </source>
</reference>
<dbReference type="EMBL" id="CADCTW010000177">
    <property type="protein sequence ID" value="CAA9352666.1"/>
    <property type="molecule type" value="Genomic_DNA"/>
</dbReference>
<feature type="compositionally biased region" description="Basic and acidic residues" evidence="1">
    <location>
        <begin position="27"/>
        <end position="36"/>
    </location>
</feature>
<sequence>GLEVPHPFLCSPLRPRRLRRCLGLGADPRRVPGDHPHGHRERRHDGLPEGRRVAEHHAERGRHHHGPPLRAGRRGADRREHGRALDRPRRHGAIRAERGHLCARRALFGPRRTPAGRPLLWRHTGAGPALQV</sequence>
<name>A0A6J4MAI4_9BACT</name>
<feature type="compositionally biased region" description="Basic residues" evidence="1">
    <location>
        <begin position="59"/>
        <end position="73"/>
    </location>
</feature>
<feature type="compositionally biased region" description="Basic and acidic residues" evidence="1">
    <location>
        <begin position="43"/>
        <end position="58"/>
    </location>
</feature>
<feature type="compositionally biased region" description="Basic and acidic residues" evidence="1">
    <location>
        <begin position="74"/>
        <end position="87"/>
    </location>
</feature>
<protein>
    <submittedName>
        <fullName evidence="2">Uncharacterized protein</fullName>
    </submittedName>
</protein>
<feature type="region of interest" description="Disordered" evidence="1">
    <location>
        <begin position="26"/>
        <end position="92"/>
    </location>
</feature>
<accession>A0A6J4MAI4</accession>
<evidence type="ECO:0000313" key="2">
    <source>
        <dbReference type="EMBL" id="CAA9352666.1"/>
    </source>
</evidence>
<proteinExistence type="predicted"/>
<feature type="non-terminal residue" evidence="2">
    <location>
        <position position="1"/>
    </location>
</feature>
<evidence type="ECO:0000256" key="1">
    <source>
        <dbReference type="SAM" id="MobiDB-lite"/>
    </source>
</evidence>
<feature type="non-terminal residue" evidence="2">
    <location>
        <position position="132"/>
    </location>
</feature>
<organism evidence="2">
    <name type="scientific">uncultured Gemmatimonadota bacterium</name>
    <dbReference type="NCBI Taxonomy" id="203437"/>
    <lineage>
        <taxon>Bacteria</taxon>
        <taxon>Pseudomonadati</taxon>
        <taxon>Gemmatimonadota</taxon>
        <taxon>environmental samples</taxon>
    </lineage>
</organism>
<gene>
    <name evidence="2" type="ORF">AVDCRST_MAG68-3772</name>
</gene>
<dbReference type="AlphaFoldDB" id="A0A6J4MAI4"/>